<organism evidence="1">
    <name type="scientific">Oscillatoriales cyanobacterium SpSt-418</name>
    <dbReference type="NCBI Taxonomy" id="2282169"/>
    <lineage>
        <taxon>Bacteria</taxon>
        <taxon>Bacillati</taxon>
        <taxon>Cyanobacteriota</taxon>
        <taxon>Cyanophyceae</taxon>
        <taxon>Oscillatoriophycideae</taxon>
        <taxon>Oscillatoriales</taxon>
    </lineage>
</organism>
<comment type="caution">
    <text evidence="1">The sequence shown here is derived from an EMBL/GenBank/DDBJ whole genome shotgun (WGS) entry which is preliminary data.</text>
</comment>
<proteinExistence type="predicted"/>
<accession>A0A7C3KDV7</accession>
<sequence length="77" mass="8572">MNYPIPVNPQEIARSREQFVSPELIASAIAGTIAIARTQGRSLQDLMQEVLADDALLDLEQRRRLSEIVALAWNSLP</sequence>
<name>A0A7C3KDV7_9CYAN</name>
<gene>
    <name evidence="1" type="ORF">ENR64_11120</name>
</gene>
<reference evidence="1" key="1">
    <citation type="journal article" date="2020" name="mSystems">
        <title>Genome- and Community-Level Interaction Insights into Carbon Utilization and Element Cycling Functions of Hydrothermarchaeota in Hydrothermal Sediment.</title>
        <authorList>
            <person name="Zhou Z."/>
            <person name="Liu Y."/>
            <person name="Xu W."/>
            <person name="Pan J."/>
            <person name="Luo Z.H."/>
            <person name="Li M."/>
        </authorList>
    </citation>
    <scope>NUCLEOTIDE SEQUENCE [LARGE SCALE GENOMIC DNA]</scope>
    <source>
        <strain evidence="1">SpSt-418</strain>
    </source>
</reference>
<evidence type="ECO:0000313" key="1">
    <source>
        <dbReference type="EMBL" id="HFM98286.1"/>
    </source>
</evidence>
<dbReference type="AlphaFoldDB" id="A0A7C3KDV7"/>
<dbReference type="EMBL" id="DSRU01000163">
    <property type="protein sequence ID" value="HFM98286.1"/>
    <property type="molecule type" value="Genomic_DNA"/>
</dbReference>
<protein>
    <submittedName>
        <fullName evidence="1">Uncharacterized protein</fullName>
    </submittedName>
</protein>